<dbReference type="CDD" id="cd05400">
    <property type="entry name" value="NT_2-5OAS_ClassI-CCAase"/>
    <property type="match status" value="1"/>
</dbReference>
<reference evidence="3 4" key="1">
    <citation type="submission" date="2020-02" db="EMBL/GenBank/DDBJ databases">
        <title>Geodermatophilus sabuli CPCC 205279 I12A-02694.</title>
        <authorList>
            <person name="Jiang Z."/>
        </authorList>
    </citation>
    <scope>NUCLEOTIDE SEQUENCE [LARGE SCALE GENOMIC DNA]</scope>
    <source>
        <strain evidence="3 4">I12A-02694</strain>
    </source>
</reference>
<proteinExistence type="predicted"/>
<sequence length="339" mass="37611">MEHVGHFRTLLEDTVNLPDGKLASLADRVDKIYAAIKAAKTQSRVLSKKRQGSWAQRTIINPPKNVEFDADFMLELREVEGWTPADYNDAVFNALDNDPVYGSMDEPVEAKNRCVRVSYANDMHVDVVPYVNLANGGEHIINSETDEWEANNSDGFTQWMKTKDDLTDGNMRRVIRLLKYLRDHHGWYEDTVSIILTTVVGNTIKPENVLANSDCYTNVPVTLARVVSDLATWVRANDTRPEVEADPGTTFTHRWTESRYQQFRTDIQNLDTRIAAALAETDEDDSLDLWRDLFGGGFKAPESSTKTSKFPALGTGSGTAGAAGSAASETSTSRSGKVG</sequence>
<feature type="region of interest" description="Disordered" evidence="2">
    <location>
        <begin position="297"/>
        <end position="339"/>
    </location>
</feature>
<dbReference type="Pfam" id="PF18144">
    <property type="entry name" value="SMODS"/>
    <property type="match status" value="1"/>
</dbReference>
<comment type="caution">
    <text evidence="3">The sequence shown here is derived from an EMBL/GenBank/DDBJ whole genome shotgun (WGS) entry which is preliminary data.</text>
</comment>
<dbReference type="AlphaFoldDB" id="A0A7K3W5U5"/>
<evidence type="ECO:0000256" key="2">
    <source>
        <dbReference type="SAM" id="MobiDB-lite"/>
    </source>
</evidence>
<dbReference type="GO" id="GO:0016779">
    <property type="term" value="F:nucleotidyltransferase activity"/>
    <property type="evidence" value="ECO:0007669"/>
    <property type="project" value="InterPro"/>
</dbReference>
<gene>
    <name evidence="3" type="ORF">GCU56_20470</name>
</gene>
<feature type="compositionally biased region" description="Low complexity" evidence="2">
    <location>
        <begin position="322"/>
        <end position="339"/>
    </location>
</feature>
<dbReference type="RefSeq" id="WP_163483760.1">
    <property type="nucleotide sequence ID" value="NZ_JAAGWF010000027.1"/>
</dbReference>
<dbReference type="GO" id="GO:0051607">
    <property type="term" value="P:defense response to virus"/>
    <property type="evidence" value="ECO:0007669"/>
    <property type="project" value="UniProtKB-KW"/>
</dbReference>
<dbReference type="EMBL" id="JAAGWF010000027">
    <property type="protein sequence ID" value="NEK60236.1"/>
    <property type="molecule type" value="Genomic_DNA"/>
</dbReference>
<keyword evidence="1" id="KW-0051">Antiviral defense</keyword>
<keyword evidence="3" id="KW-0808">Transferase</keyword>
<evidence type="ECO:0000313" key="3">
    <source>
        <dbReference type="EMBL" id="NEK60236.1"/>
    </source>
</evidence>
<organism evidence="3 4">
    <name type="scientific">Geodermatophilus sabuli</name>
    <dbReference type="NCBI Taxonomy" id="1564158"/>
    <lineage>
        <taxon>Bacteria</taxon>
        <taxon>Bacillati</taxon>
        <taxon>Actinomycetota</taxon>
        <taxon>Actinomycetes</taxon>
        <taxon>Geodermatophilales</taxon>
        <taxon>Geodermatophilaceae</taxon>
        <taxon>Geodermatophilus</taxon>
    </lineage>
</organism>
<dbReference type="InterPro" id="IPR006116">
    <property type="entry name" value="NT_2-5OAS_ClassI-CCAase"/>
</dbReference>
<dbReference type="Proteomes" id="UP000470246">
    <property type="component" value="Unassembled WGS sequence"/>
</dbReference>
<evidence type="ECO:0000313" key="4">
    <source>
        <dbReference type="Proteomes" id="UP000470246"/>
    </source>
</evidence>
<keyword evidence="4" id="KW-1185">Reference proteome</keyword>
<accession>A0A7K3W5U5</accession>
<evidence type="ECO:0000256" key="1">
    <source>
        <dbReference type="ARBA" id="ARBA00023118"/>
    </source>
</evidence>
<name>A0A7K3W5U5_9ACTN</name>
<protein>
    <submittedName>
        <fullName evidence="3">Nucleotidyltransferase</fullName>
    </submittedName>
</protein>